<reference evidence="2 3" key="1">
    <citation type="submission" date="2016-10" db="EMBL/GenBank/DDBJ databases">
        <title>Draft genome sequence of Coniochaeta ligniaria NRRL30616, a lignocellulolytic fungus for bioabatement of inhibitors in plant biomass hydrolysates.</title>
        <authorList>
            <consortium name="DOE Joint Genome Institute"/>
            <person name="Jimenez D.J."/>
            <person name="Hector R.E."/>
            <person name="Riley R."/>
            <person name="Sun H."/>
            <person name="Grigoriev I.V."/>
            <person name="Van Elsas J.D."/>
            <person name="Nichols N.N."/>
        </authorList>
    </citation>
    <scope>NUCLEOTIDE SEQUENCE [LARGE SCALE GENOMIC DNA]</scope>
    <source>
        <strain evidence="2 3">NRRL 30616</strain>
    </source>
</reference>
<proteinExistence type="predicted"/>
<dbReference type="Proteomes" id="UP000182658">
    <property type="component" value="Unassembled WGS sequence"/>
</dbReference>
<dbReference type="EMBL" id="KV875094">
    <property type="protein sequence ID" value="OIW33118.1"/>
    <property type="molecule type" value="Genomic_DNA"/>
</dbReference>
<feature type="region of interest" description="Disordered" evidence="1">
    <location>
        <begin position="920"/>
        <end position="953"/>
    </location>
</feature>
<name>A0A1J7J057_9PEZI</name>
<evidence type="ECO:0000313" key="3">
    <source>
        <dbReference type="Proteomes" id="UP000182658"/>
    </source>
</evidence>
<feature type="region of interest" description="Disordered" evidence="1">
    <location>
        <begin position="1143"/>
        <end position="1191"/>
    </location>
</feature>
<evidence type="ECO:0000313" key="2">
    <source>
        <dbReference type="EMBL" id="OIW33118.1"/>
    </source>
</evidence>
<feature type="region of interest" description="Disordered" evidence="1">
    <location>
        <begin position="1390"/>
        <end position="1415"/>
    </location>
</feature>
<dbReference type="InParanoid" id="A0A1J7J057"/>
<keyword evidence="3" id="KW-1185">Reference proteome</keyword>
<gene>
    <name evidence="2" type="ORF">CONLIGDRAFT_163056</name>
</gene>
<dbReference type="OrthoDB" id="2992173at2759"/>
<protein>
    <submittedName>
        <fullName evidence="2">Uncharacterized protein</fullName>
    </submittedName>
</protein>
<dbReference type="STRING" id="1408157.A0A1J7J057"/>
<evidence type="ECO:0000256" key="1">
    <source>
        <dbReference type="SAM" id="MobiDB-lite"/>
    </source>
</evidence>
<organism evidence="2 3">
    <name type="scientific">Coniochaeta ligniaria NRRL 30616</name>
    <dbReference type="NCBI Taxonomy" id="1408157"/>
    <lineage>
        <taxon>Eukaryota</taxon>
        <taxon>Fungi</taxon>
        <taxon>Dikarya</taxon>
        <taxon>Ascomycota</taxon>
        <taxon>Pezizomycotina</taxon>
        <taxon>Sordariomycetes</taxon>
        <taxon>Sordariomycetidae</taxon>
        <taxon>Coniochaetales</taxon>
        <taxon>Coniochaetaceae</taxon>
        <taxon>Coniochaeta</taxon>
    </lineage>
</organism>
<sequence length="1473" mass="160034">MATSAIACVPIKLDCLVMNDKVGEDESVKVAPIAQPNYTFLRLSNQSIQNDVLPFTDLHYTSPVERNQRLTDLGTGERRKNREGVYVSWTLPRAYRMGAAGTATASSEEQRAQQGYQPIPDSATADFSAPDFRPAPTRWLIVRYIDPDTLVTPTKLSDADKAKLRFQAWVLDSDRLSLLDDIPLTTPYGRDVDLQTDYSPFVKATRVNNTSSLEQQAEVFVGYKTAIDEWSEDPTRPWVPMSLLNSSNQLFADYQPHNSNVFSMIDEMIYPDPAVTGQFQKITSATASYYVMGWHPRVTENLFYINAPETSRSDRMGDIAMAMKDASVGGADGWQGEQSSSDILCHGAMYNVLWSNEDLVPDDTAQAAANLVAEKNPIAVGTSAADALITLIAAHVGDDTGDLQRLEKDLLAIQTLILAQDDGVDANMQAADVLESYSFQKFDGGSDWYLGTADSSGPTFTPSSEQATALAELNSLQAALDNNTRTMQRTSWDIFSVWWKFVSGAIPNDGPNGPNVKATLQTVNNLANRWANLNRTSNSASGLASKIKTQAAALSAKQGTETAFCQRKDPTLVVGGVEAGWPHDYLNPLQIRIDTQTVKPSDTKSPTLPWGEDYDALKELIAGKMPTDLQDAAKNLLVEFSLLYNNADQISSTDCVVPLYHDDLETPGVWRDKWIVQPWFPLFIEWQAEYYHIPYENFDLKQRPSPHSSSIIRWGIKDGVNVSELQPRDLRVLSGRCIILPQPTYSLANAVTQLLNNMGNTIPLDPCEIDFLKDQSNYYKLPFLSSTMTGLSPHLTTRIAGAHIKPTQRPQGETVAATSAAVDASSIIGMNDDILGNVIGQETGLTPYGAAVQLDQGQEASPFKPATHGQFRFTEVNVVDKFGRAICVLDPSPYRTGRIHVAPCLSDIYTCQALTTTSSSQVAPPVNEKKTKKSATVPSRSRAGNLEDDPIVPNTITHDLKPPECEYAQIPPSINQPARVNLGFCKPDPANPALWVPMDDWEPPAYGWVLMNYTDYGMQFFTGDGTFYRELRFGGPNGFVASPPWTPYGPPTDPQELGQLDLVINALLDATTSPGYLQAFYNMVTLALGEVQPADPAYAQYINSIIGKPLALVNIGMSLELAAYPLGNESNTDGSQEWVLLEGTDGASSPSHLVTPAEGKSQAAAPKASPAATTSRDAPPPPPPPKQYDFPVQLGDKERFYDGPVGLWKPKATSDTTSSSPTAATTSSFDYTALYTFWPDTDTSKAVAPIEPSTLTLNPFLVSPDTYTVDRGIKTYTPVDPDAQTAARNAALRPVTALIDPFRTVHAFSGTLPTATLTLPRWATESALAKMTAFVHLGPLLLTAPPPAYKRELVLGPDTDVADAKVAGPAGGMPGPAAGVWRWLQPYVRPKEDDEDETSRRGGGGAGAPAVAPAAPPPDYIPLGLASVDSRPRFERPPYVAVEGFLQLAEPVVGAQAAAKAREVRRRRGGVAA</sequence>
<feature type="compositionally biased region" description="Low complexity" evidence="1">
    <location>
        <begin position="1160"/>
        <end position="1174"/>
    </location>
</feature>
<accession>A0A1J7J057</accession>